<dbReference type="InterPro" id="IPR058639">
    <property type="entry name" value="BSH_YknX-like"/>
</dbReference>
<dbReference type="InterPro" id="IPR058637">
    <property type="entry name" value="YknX-like_C"/>
</dbReference>
<dbReference type="EMBL" id="JAZHFS010000009">
    <property type="protein sequence ID" value="MEF2112965.1"/>
    <property type="molecule type" value="Genomic_DNA"/>
</dbReference>
<feature type="domain" description="YknX-like barrel-sandwich hybrid" evidence="3">
    <location>
        <begin position="62"/>
        <end position="202"/>
    </location>
</feature>
<gene>
    <name evidence="5" type="ORF">SJI18_11690</name>
</gene>
<reference evidence="5 6" key="1">
    <citation type="submission" date="2023-11" db="EMBL/GenBank/DDBJ databases">
        <title>Draft genome sequence of a psychrophilic Clostridium strain from permafrost water brine.</title>
        <authorList>
            <person name="Shcherbakova V.A."/>
            <person name="Trubitsyn V.E."/>
            <person name="Zakharyuk A.G."/>
        </authorList>
    </citation>
    <scope>NUCLEOTIDE SEQUENCE [LARGE SCALE GENOMIC DNA]</scope>
    <source>
        <strain evidence="5 6">14F</strain>
    </source>
</reference>
<evidence type="ECO:0000313" key="5">
    <source>
        <dbReference type="EMBL" id="MEF2112965.1"/>
    </source>
</evidence>
<dbReference type="PANTHER" id="PTHR32347">
    <property type="entry name" value="EFFLUX SYSTEM COMPONENT YKNX-RELATED"/>
    <property type="match status" value="1"/>
</dbReference>
<keyword evidence="6" id="KW-1185">Reference proteome</keyword>
<dbReference type="Proteomes" id="UP001498469">
    <property type="component" value="Unassembled WGS sequence"/>
</dbReference>
<dbReference type="PANTHER" id="PTHR32347:SF14">
    <property type="entry name" value="EFFLUX SYSTEM COMPONENT YKNX-RELATED"/>
    <property type="match status" value="1"/>
</dbReference>
<sequence length="373" mass="38911">MKKKIIVGVIIVALVGIIAGIQISAKNKKEITNVKSTKVEMGDVKMYLSTTATIESKNKKNYIASSTAKISSVKVKVGDKVKKGDTLLTYDTSDLSNQVSSAQIGYENALSQKKDAVDKNSDADVTAGTQAGAQTNASTSSAASQNSLSDEKIKQLNYAIETAKITLDSAKTKLAQNSSIISDIDGVATAVNVVNGQTGSQDTALVVQDISDLKAVVKVGKYDAAKVALGQDATIMNNGKSYKAKVSKIYPTATVNTTATGGDTNLTVELDVLEVAPQLKVNFDSDVDILLNQALGVVKVPAQAILTNKDGTTYLFAVRGGKAVKQIVKLGVQSDAFMEIVSGVKVGNSVILNPGSTVTDGIMVKESVVTGGK</sequence>
<keyword evidence="2" id="KW-0175">Coiled coil</keyword>
<evidence type="ECO:0000259" key="3">
    <source>
        <dbReference type="Pfam" id="PF25984"/>
    </source>
</evidence>
<organism evidence="5 6">
    <name type="scientific">Clostridium frigoriphilum</name>
    <dbReference type="NCBI Taxonomy" id="443253"/>
    <lineage>
        <taxon>Bacteria</taxon>
        <taxon>Bacillati</taxon>
        <taxon>Bacillota</taxon>
        <taxon>Clostridia</taxon>
        <taxon>Eubacteriales</taxon>
        <taxon>Clostridiaceae</taxon>
        <taxon>Clostridium</taxon>
    </lineage>
</organism>
<dbReference type="RefSeq" id="WP_216248127.1">
    <property type="nucleotide sequence ID" value="NZ_JAZHFS010000009.1"/>
</dbReference>
<evidence type="ECO:0000259" key="4">
    <source>
        <dbReference type="Pfam" id="PF25989"/>
    </source>
</evidence>
<name>A0ABU7UNG8_9CLOT</name>
<dbReference type="Pfam" id="PF25989">
    <property type="entry name" value="YknX_C"/>
    <property type="match status" value="1"/>
</dbReference>
<dbReference type="InterPro" id="IPR050465">
    <property type="entry name" value="UPF0194_transport"/>
</dbReference>
<protein>
    <submittedName>
        <fullName evidence="5">Efflux RND transporter periplasmic adaptor subunit</fullName>
    </submittedName>
</protein>
<proteinExistence type="predicted"/>
<dbReference type="Pfam" id="PF25984">
    <property type="entry name" value="BSH_YknX"/>
    <property type="match status" value="1"/>
</dbReference>
<evidence type="ECO:0000256" key="1">
    <source>
        <dbReference type="ARBA" id="ARBA00004196"/>
    </source>
</evidence>
<feature type="domain" description="YknX-like C-terminal permuted SH3-like" evidence="4">
    <location>
        <begin position="297"/>
        <end position="365"/>
    </location>
</feature>
<comment type="caution">
    <text evidence="5">The sequence shown here is derived from an EMBL/GenBank/DDBJ whole genome shotgun (WGS) entry which is preliminary data.</text>
</comment>
<evidence type="ECO:0000313" key="6">
    <source>
        <dbReference type="Proteomes" id="UP001498469"/>
    </source>
</evidence>
<comment type="subcellular location">
    <subcellularLocation>
        <location evidence="1">Cell envelope</location>
    </subcellularLocation>
</comment>
<evidence type="ECO:0000256" key="2">
    <source>
        <dbReference type="ARBA" id="ARBA00023054"/>
    </source>
</evidence>
<accession>A0ABU7UNG8</accession>